<evidence type="ECO:0000256" key="1">
    <source>
        <dbReference type="ARBA" id="ARBA00008455"/>
    </source>
</evidence>
<keyword evidence="4" id="KW-0378">Hydrolase</keyword>
<dbReference type="GO" id="GO:0004197">
    <property type="term" value="F:cysteine-type endopeptidase activity"/>
    <property type="evidence" value="ECO:0007669"/>
    <property type="project" value="InterPro"/>
</dbReference>
<dbReference type="InterPro" id="IPR013128">
    <property type="entry name" value="Peptidase_C1A"/>
</dbReference>
<evidence type="ECO:0000256" key="3">
    <source>
        <dbReference type="ARBA" id="ARBA00022729"/>
    </source>
</evidence>
<dbReference type="Gene3D" id="3.90.70.10">
    <property type="entry name" value="Cysteine proteinases"/>
    <property type="match status" value="1"/>
</dbReference>
<evidence type="ECO:0000259" key="7">
    <source>
        <dbReference type="SMART" id="SM00645"/>
    </source>
</evidence>
<proteinExistence type="inferred from homology"/>
<reference evidence="8 9" key="1">
    <citation type="journal article" date="2018" name="PLoS Genet.">
        <title>Population sequencing reveals clonal diversity and ancestral inbreeding in the grapevine cultivar Chardonnay.</title>
        <authorList>
            <person name="Roach M.J."/>
            <person name="Johnson D.L."/>
            <person name="Bohlmann J."/>
            <person name="van Vuuren H.J."/>
            <person name="Jones S.J."/>
            <person name="Pretorius I.S."/>
            <person name="Schmidt S.A."/>
            <person name="Borneman A.R."/>
        </authorList>
    </citation>
    <scope>NUCLEOTIDE SEQUENCE [LARGE SCALE GENOMIC DNA]</scope>
    <source>
        <strain evidence="9">cv. Chardonnay</strain>
        <tissue evidence="8">Leaf</tissue>
    </source>
</reference>
<feature type="domain" description="Peptidase C1A papain C-terminal" evidence="7">
    <location>
        <begin position="107"/>
        <end position="337"/>
    </location>
</feature>
<dbReference type="PANTHER" id="PTHR12411">
    <property type="entry name" value="CYSTEINE PROTEASE FAMILY C1-RELATED"/>
    <property type="match status" value="1"/>
</dbReference>
<dbReference type="Proteomes" id="UP000288805">
    <property type="component" value="Unassembled WGS sequence"/>
</dbReference>
<keyword evidence="6" id="KW-1015">Disulfide bond</keyword>
<dbReference type="GO" id="GO:0006508">
    <property type="term" value="P:proteolysis"/>
    <property type="evidence" value="ECO:0007669"/>
    <property type="project" value="UniProtKB-KW"/>
</dbReference>
<comment type="caution">
    <text evidence="8">The sequence shown here is derived from an EMBL/GenBank/DDBJ whole genome shotgun (WGS) entry which is preliminary data.</text>
</comment>
<name>A0A438D0S1_VITVI</name>
<keyword evidence="5" id="KW-0788">Thiol protease</keyword>
<dbReference type="InterPro" id="IPR025660">
    <property type="entry name" value="Pept_his_AS"/>
</dbReference>
<protein>
    <submittedName>
        <fullName evidence="8">Cathepsin B-like protease 2</fullName>
    </submittedName>
</protein>
<accession>A0A438D0S1</accession>
<evidence type="ECO:0000256" key="2">
    <source>
        <dbReference type="ARBA" id="ARBA00022670"/>
    </source>
</evidence>
<evidence type="ECO:0000256" key="5">
    <source>
        <dbReference type="ARBA" id="ARBA00022807"/>
    </source>
</evidence>
<dbReference type="Pfam" id="PF08127">
    <property type="entry name" value="Propeptide_C1"/>
    <property type="match status" value="1"/>
</dbReference>
<keyword evidence="3" id="KW-0732">Signal</keyword>
<dbReference type="CDD" id="cd02620">
    <property type="entry name" value="Peptidase_C1A_CathepsinB"/>
    <property type="match status" value="1"/>
</dbReference>
<dbReference type="PROSITE" id="PS00639">
    <property type="entry name" value="THIOL_PROTEASE_HIS"/>
    <property type="match status" value="1"/>
</dbReference>
<sequence>MDLLVVERASERRFMVVYIVKLTIKPDIEMVVALKSVSQLKFNTKILQESMVELINANPKAGWKAAMNPRFSNYSVGQFMHLLGVKPTLQKDLEGIPVITHTKTLKLPKHFDARTAWPQCSTIGKILGRLLDSFSSYFDDFFVLDVLMPSIFHITCWFHSTSKIRVIVALVGLLVLLNRCQIVFNISLSVNDLLACCGFLCGSGCDGGYPLYAWRYFIHHGVVTEECDPYFDATGCSHPGCEPGYPPQKVYKNGPVEVAFTVYEDFAHYESGVYRYTTGDVMGGHAVKLIGWGTTDDGEDYWILANQWNRNWGDDGYFMIRRGVNECGIEEGVVAGLPSSKNLMIGDFESVDADRHVSI</sequence>
<dbReference type="InterPro" id="IPR038765">
    <property type="entry name" value="Papain-like_cys_pep_sf"/>
</dbReference>
<evidence type="ECO:0000256" key="6">
    <source>
        <dbReference type="ARBA" id="ARBA00023157"/>
    </source>
</evidence>
<dbReference type="SMART" id="SM00645">
    <property type="entry name" value="Pept_C1"/>
    <property type="match status" value="1"/>
</dbReference>
<dbReference type="InterPro" id="IPR000668">
    <property type="entry name" value="Peptidase_C1A_C"/>
</dbReference>
<evidence type="ECO:0000313" key="9">
    <source>
        <dbReference type="Proteomes" id="UP000288805"/>
    </source>
</evidence>
<evidence type="ECO:0000256" key="4">
    <source>
        <dbReference type="ARBA" id="ARBA00022801"/>
    </source>
</evidence>
<dbReference type="Pfam" id="PF00112">
    <property type="entry name" value="Peptidase_C1"/>
    <property type="match status" value="2"/>
</dbReference>
<keyword evidence="2 8" id="KW-0645">Protease</keyword>
<organism evidence="8 9">
    <name type="scientific">Vitis vinifera</name>
    <name type="common">Grape</name>
    <dbReference type="NCBI Taxonomy" id="29760"/>
    <lineage>
        <taxon>Eukaryota</taxon>
        <taxon>Viridiplantae</taxon>
        <taxon>Streptophyta</taxon>
        <taxon>Embryophyta</taxon>
        <taxon>Tracheophyta</taxon>
        <taxon>Spermatophyta</taxon>
        <taxon>Magnoliopsida</taxon>
        <taxon>eudicotyledons</taxon>
        <taxon>Gunneridae</taxon>
        <taxon>Pentapetalae</taxon>
        <taxon>rosids</taxon>
        <taxon>Vitales</taxon>
        <taxon>Vitaceae</taxon>
        <taxon>Viteae</taxon>
        <taxon>Vitis</taxon>
    </lineage>
</organism>
<evidence type="ECO:0000313" key="8">
    <source>
        <dbReference type="EMBL" id="RVW29054.1"/>
    </source>
</evidence>
<dbReference type="SUPFAM" id="SSF54001">
    <property type="entry name" value="Cysteine proteinases"/>
    <property type="match status" value="2"/>
</dbReference>
<comment type="similarity">
    <text evidence="1">Belongs to the peptidase C1 family.</text>
</comment>
<dbReference type="EMBL" id="QGNW01001864">
    <property type="protein sequence ID" value="RVW29054.1"/>
    <property type="molecule type" value="Genomic_DNA"/>
</dbReference>
<gene>
    <name evidence="8" type="primary">CATHB2_1</name>
    <name evidence="8" type="ORF">CK203_091594</name>
</gene>
<dbReference type="InterPro" id="IPR012599">
    <property type="entry name" value="Propeptide_C1A"/>
</dbReference>
<dbReference type="AlphaFoldDB" id="A0A438D0S1"/>